<accession>V4PFV9</accession>
<dbReference type="AlphaFoldDB" id="V4PFV9"/>
<dbReference type="EMBL" id="AWGB01000047">
    <property type="protein sequence ID" value="ESQ87041.1"/>
    <property type="molecule type" value="Genomic_DNA"/>
</dbReference>
<protein>
    <recommendedName>
        <fullName evidence="1">YspA cpYpsA-related SLOG domain-containing protein</fullName>
    </recommendedName>
</protein>
<name>V4PFV9_9CAUL</name>
<evidence type="ECO:0000259" key="1">
    <source>
        <dbReference type="Pfam" id="PF10686"/>
    </source>
</evidence>
<dbReference type="Proteomes" id="UP000017837">
    <property type="component" value="Unassembled WGS sequence"/>
</dbReference>
<comment type="caution">
    <text evidence="2">The sequence shown here is derived from an EMBL/GenBank/DDBJ whole genome shotgun (WGS) entry which is preliminary data.</text>
</comment>
<feature type="domain" description="YspA cpYpsA-related SLOG" evidence="1">
    <location>
        <begin position="195"/>
        <end position="259"/>
    </location>
</feature>
<dbReference type="InterPro" id="IPR019627">
    <property type="entry name" value="YAcAr"/>
</dbReference>
<organism evidence="2 3">
    <name type="scientific">Asticcacaulis benevestitus DSM 16100 = ATCC BAA-896</name>
    <dbReference type="NCBI Taxonomy" id="1121022"/>
    <lineage>
        <taxon>Bacteria</taxon>
        <taxon>Pseudomonadati</taxon>
        <taxon>Pseudomonadota</taxon>
        <taxon>Alphaproteobacteria</taxon>
        <taxon>Caulobacterales</taxon>
        <taxon>Caulobacteraceae</taxon>
        <taxon>Asticcacaulis</taxon>
    </lineage>
</organism>
<gene>
    <name evidence="2" type="ORF">ABENE_17585</name>
</gene>
<evidence type="ECO:0000313" key="3">
    <source>
        <dbReference type="Proteomes" id="UP000017837"/>
    </source>
</evidence>
<dbReference type="OrthoDB" id="9806973at2"/>
<dbReference type="Pfam" id="PF10686">
    <property type="entry name" value="YAcAr"/>
    <property type="match status" value="1"/>
</dbReference>
<evidence type="ECO:0000313" key="2">
    <source>
        <dbReference type="EMBL" id="ESQ87041.1"/>
    </source>
</evidence>
<dbReference type="RefSeq" id="WP_018083459.1">
    <property type="nucleotide sequence ID" value="NZ_AQWM01000032.1"/>
</dbReference>
<keyword evidence="3" id="KW-1185">Reference proteome</keyword>
<sequence length="307" mass="34259">MSSYEFSDREACDLSPTELALQTMRLYRPVFTDEETDTRPFPEAHQIEGGIADMFDALDFCLVDSPMEADRNGLMWGLVNLFHRAAERLDQDLDANVVAQQSAHAHQDGSEVKATELERLIAQGQQLSARHNVLEALRERAAEQFQRATHDTWRPKAGSFVNRRHMTAALIESRDFIKARQASRLKLLAPTGTLVAFSGGIDYQDVATIWAVLDKLQAKHTDLVLLTTASISGADLIASKWAQTRQVTEVTFKPDWQRHKRAAPFKRNDILLDMLPIGVVIFPGSGVQDNLADKAKKLGIPVWRGGA</sequence>
<dbReference type="eggNOG" id="ENOG502Z7S6">
    <property type="taxonomic scope" value="Bacteria"/>
</dbReference>
<proteinExistence type="predicted"/>
<dbReference type="STRING" id="1121022.GCA_000376105_03774"/>
<dbReference type="PATRIC" id="fig|1121022.4.peg.3592"/>
<reference evidence="2 3" key="1">
    <citation type="journal article" date="2014" name="Nature">
        <title>Sequential evolution of bacterial morphology by co-option of a developmental regulator.</title>
        <authorList>
            <person name="Jiang C."/>
            <person name="Brown P.J."/>
            <person name="Ducret A."/>
            <person name="Brun Y.V."/>
        </authorList>
    </citation>
    <scope>NUCLEOTIDE SEQUENCE [LARGE SCALE GENOMIC DNA]</scope>
    <source>
        <strain evidence="2 3">DSM 16100</strain>
    </source>
</reference>